<keyword evidence="2" id="KW-1003">Cell membrane</keyword>
<feature type="transmembrane region" description="Helical" evidence="6">
    <location>
        <begin position="309"/>
        <end position="332"/>
    </location>
</feature>
<comment type="caution">
    <text evidence="7">The sequence shown here is derived from an EMBL/GenBank/DDBJ whole genome shotgun (WGS) entry which is preliminary data.</text>
</comment>
<feature type="transmembrane region" description="Helical" evidence="6">
    <location>
        <begin position="400"/>
        <end position="421"/>
    </location>
</feature>
<dbReference type="InterPro" id="IPR002797">
    <property type="entry name" value="Polysacc_synth"/>
</dbReference>
<feature type="transmembrane region" description="Helical" evidence="6">
    <location>
        <begin position="12"/>
        <end position="32"/>
    </location>
</feature>
<proteinExistence type="predicted"/>
<dbReference type="EMBL" id="BMME01000001">
    <property type="protein sequence ID" value="GGJ99581.1"/>
    <property type="molecule type" value="Genomic_DNA"/>
</dbReference>
<sequence>MAALRINILANYAGHMWIAAIGLVFLPLYTRILGMEAFGLVGLMLSLQAVMQLFDFGIGGTVNRELSRRVYDAAQADNSRDLLRTAETTIWLLAALAALLVWIGSGPMAEHWLHLQTLGRDQAGTAIAIMGVAIALLWPSTFYANCLSGLERQPALNLINAAFATLRYAGVVPVLIWAASTIEAFLWWHAIVGLVQSLVMAVAVWRALPSGKRNARWSALELLRNRSFAGGLFAIGVLSVVITQIDRLALASLRPLEEVGYYTLALSVAAGLGRMVQPMFNALYPRFSRLVSRHDEKTLRELYHLSSQYLAVVIASMTSILIIFSWDILVLWTGDAMVADRVALPMAILVTGTALNGLMNIPYALQLANGWTRLALGLNAVSLVLIIPLCFWAVPRHGMVGASVLWLVPNLISVAMGVPLMHRRLLRGQAVPWLLRDNLPPLLAGLGVALALRALFPVLPRSLSGLAVLALASGLTLLGCALTAPAVRAAMWRRMSSYFDELFQ</sequence>
<feature type="transmembrane region" description="Helical" evidence="6">
    <location>
        <begin position="228"/>
        <end position="249"/>
    </location>
</feature>
<feature type="transmembrane region" description="Helical" evidence="6">
    <location>
        <begin position="123"/>
        <end position="144"/>
    </location>
</feature>
<evidence type="ECO:0000256" key="2">
    <source>
        <dbReference type="ARBA" id="ARBA00022475"/>
    </source>
</evidence>
<evidence type="ECO:0000256" key="1">
    <source>
        <dbReference type="ARBA" id="ARBA00004651"/>
    </source>
</evidence>
<evidence type="ECO:0000256" key="3">
    <source>
        <dbReference type="ARBA" id="ARBA00022692"/>
    </source>
</evidence>
<feature type="transmembrane region" description="Helical" evidence="6">
    <location>
        <begin position="465"/>
        <end position="487"/>
    </location>
</feature>
<feature type="transmembrane region" description="Helical" evidence="6">
    <location>
        <begin position="185"/>
        <end position="208"/>
    </location>
</feature>
<evidence type="ECO:0000256" key="4">
    <source>
        <dbReference type="ARBA" id="ARBA00022989"/>
    </source>
</evidence>
<comment type="subcellular location">
    <subcellularLocation>
        <location evidence="1">Cell membrane</location>
        <topology evidence="1">Multi-pass membrane protein</topology>
    </subcellularLocation>
</comment>
<feature type="transmembrane region" description="Helical" evidence="6">
    <location>
        <begin position="82"/>
        <end position="103"/>
    </location>
</feature>
<feature type="transmembrane region" description="Helical" evidence="6">
    <location>
        <begin position="156"/>
        <end position="179"/>
    </location>
</feature>
<accession>A0ABQ2E8D9</accession>
<dbReference type="Proteomes" id="UP000599009">
    <property type="component" value="Unassembled WGS sequence"/>
</dbReference>
<feature type="transmembrane region" description="Helical" evidence="6">
    <location>
        <begin position="38"/>
        <end position="62"/>
    </location>
</feature>
<keyword evidence="3 6" id="KW-0812">Transmembrane</keyword>
<dbReference type="PANTHER" id="PTHR30250">
    <property type="entry name" value="PST FAMILY PREDICTED COLANIC ACID TRANSPORTER"/>
    <property type="match status" value="1"/>
</dbReference>
<feature type="transmembrane region" description="Helical" evidence="6">
    <location>
        <begin position="261"/>
        <end position="284"/>
    </location>
</feature>
<dbReference type="InterPro" id="IPR050833">
    <property type="entry name" value="Poly_Biosynth_Transport"/>
</dbReference>
<organism evidence="7 8">
    <name type="scientific">Luteimonas terricola</name>
    <dbReference type="NCBI Taxonomy" id="645597"/>
    <lineage>
        <taxon>Bacteria</taxon>
        <taxon>Pseudomonadati</taxon>
        <taxon>Pseudomonadota</taxon>
        <taxon>Gammaproteobacteria</taxon>
        <taxon>Lysobacterales</taxon>
        <taxon>Lysobacteraceae</taxon>
        <taxon>Luteimonas</taxon>
    </lineage>
</organism>
<gene>
    <name evidence="7" type="ORF">GCM10011394_05910</name>
</gene>
<evidence type="ECO:0008006" key="9">
    <source>
        <dbReference type="Google" id="ProtNLM"/>
    </source>
</evidence>
<protein>
    <recommendedName>
        <fullName evidence="9">Polysaccharide biosynthesis protein</fullName>
    </recommendedName>
</protein>
<keyword evidence="5 6" id="KW-0472">Membrane</keyword>
<evidence type="ECO:0000313" key="7">
    <source>
        <dbReference type="EMBL" id="GGJ99581.1"/>
    </source>
</evidence>
<keyword evidence="8" id="KW-1185">Reference proteome</keyword>
<keyword evidence="4 6" id="KW-1133">Transmembrane helix</keyword>
<dbReference type="RefSeq" id="WP_132985496.1">
    <property type="nucleotide sequence ID" value="NZ_BMME01000001.1"/>
</dbReference>
<evidence type="ECO:0000313" key="8">
    <source>
        <dbReference type="Proteomes" id="UP000599009"/>
    </source>
</evidence>
<dbReference type="Pfam" id="PF01943">
    <property type="entry name" value="Polysacc_synt"/>
    <property type="match status" value="1"/>
</dbReference>
<reference evidence="8" key="1">
    <citation type="journal article" date="2019" name="Int. J. Syst. Evol. Microbiol.">
        <title>The Global Catalogue of Microorganisms (GCM) 10K type strain sequencing project: providing services to taxonomists for standard genome sequencing and annotation.</title>
        <authorList>
            <consortium name="The Broad Institute Genomics Platform"/>
            <consortium name="The Broad Institute Genome Sequencing Center for Infectious Disease"/>
            <person name="Wu L."/>
            <person name="Ma J."/>
        </authorList>
    </citation>
    <scope>NUCLEOTIDE SEQUENCE [LARGE SCALE GENOMIC DNA]</scope>
    <source>
        <strain evidence="8">CGMCC 1.8985</strain>
    </source>
</reference>
<evidence type="ECO:0000256" key="6">
    <source>
        <dbReference type="SAM" id="Phobius"/>
    </source>
</evidence>
<feature type="transmembrane region" description="Helical" evidence="6">
    <location>
        <begin position="344"/>
        <end position="365"/>
    </location>
</feature>
<name>A0ABQ2E8D9_9GAMM</name>
<feature type="transmembrane region" description="Helical" evidence="6">
    <location>
        <begin position="442"/>
        <end position="459"/>
    </location>
</feature>
<evidence type="ECO:0000256" key="5">
    <source>
        <dbReference type="ARBA" id="ARBA00023136"/>
    </source>
</evidence>
<feature type="transmembrane region" description="Helical" evidence="6">
    <location>
        <begin position="374"/>
        <end position="394"/>
    </location>
</feature>
<dbReference type="PANTHER" id="PTHR30250:SF26">
    <property type="entry name" value="PSMA PROTEIN"/>
    <property type="match status" value="1"/>
</dbReference>